<name>A0ABD3TIW1_SINWO</name>
<dbReference type="Proteomes" id="UP001634394">
    <property type="component" value="Unassembled WGS sequence"/>
</dbReference>
<dbReference type="EMBL" id="JBJQND010000018">
    <property type="protein sequence ID" value="KAL3836287.1"/>
    <property type="molecule type" value="Genomic_DNA"/>
</dbReference>
<gene>
    <name evidence="2" type="ORF">ACJMK2_021724</name>
</gene>
<dbReference type="InterPro" id="IPR010622">
    <property type="entry name" value="FAST_Leu-rich"/>
</dbReference>
<evidence type="ECO:0000313" key="3">
    <source>
        <dbReference type="Proteomes" id="UP001634394"/>
    </source>
</evidence>
<proteinExistence type="predicted"/>
<sequence length="660" mass="76382">MATFHSAHILSRASVQLRNKFRVFTPLLCPITCKSTDKSVDKKSILTRSTTIIQDRLDIQEMPVIVCRMDDFVFPLIKKTGKKEPKILTEDDKTFKADLQKCMSVEEVFKKLEVPADRVTGYSAAFTLLQICKLKHCKADSKDLDSFISKAVMNELYDTVSEKISSLSNDIIISLASCYLSSDTFKKKCVLKINEEIEKRIGDSSFEILELSQLSVSFASVSDVVAVQMVANVWVHIGNRSSEIDHTNIAQMYKVLPSGKQFKYLIKLLDKQFAESFWKLQGNEIIDILSQMIRLQSSGKNLVHIQKWINIHIHELGQDEFIQIISAFIHFKHYDEVFIRALERFVQAKADMLGTDLLSMITEYFRSHRHLSTLVMDKAMKHFVKHGHIYSPLQLYAILRPFGYLNYLPKDSFEFLKKVEQVIKEKFHEIDCPELVEILTSFVFLNRIPVNFARFLFCQSFFGKVKGIANESQRLKTEYFLELLQMGYKYESNVIFPLEYHFALPRQRQQIFTIPPFIYSKVSGILDGLVGVGMHRDVPLSINNLKTSWNLDFVVCLNNSGECVYPEKYTNDDNITRLIILVVPPEYYCVNTGHLLGEQATFVRWLKKLNWKVIMLQLDSQYRFVNIFPERSIYKFLRKELEKYKNVSSVPVATENPVPS</sequence>
<accession>A0ABD3TIW1</accession>
<protein>
    <recommendedName>
        <fullName evidence="1">FAST kinase leucine-rich domain-containing protein</fullName>
    </recommendedName>
</protein>
<comment type="caution">
    <text evidence="2">The sequence shown here is derived from an EMBL/GenBank/DDBJ whole genome shotgun (WGS) entry which is preliminary data.</text>
</comment>
<organism evidence="2 3">
    <name type="scientific">Sinanodonta woodiana</name>
    <name type="common">Chinese pond mussel</name>
    <name type="synonym">Anodonta woodiana</name>
    <dbReference type="NCBI Taxonomy" id="1069815"/>
    <lineage>
        <taxon>Eukaryota</taxon>
        <taxon>Metazoa</taxon>
        <taxon>Spiralia</taxon>
        <taxon>Lophotrochozoa</taxon>
        <taxon>Mollusca</taxon>
        <taxon>Bivalvia</taxon>
        <taxon>Autobranchia</taxon>
        <taxon>Heteroconchia</taxon>
        <taxon>Palaeoheterodonta</taxon>
        <taxon>Unionida</taxon>
        <taxon>Unionoidea</taxon>
        <taxon>Unionidae</taxon>
        <taxon>Unioninae</taxon>
        <taxon>Sinanodonta</taxon>
    </lineage>
</organism>
<keyword evidence="3" id="KW-1185">Reference proteome</keyword>
<evidence type="ECO:0000259" key="1">
    <source>
        <dbReference type="Pfam" id="PF06743"/>
    </source>
</evidence>
<reference evidence="2 3" key="1">
    <citation type="submission" date="2024-11" db="EMBL/GenBank/DDBJ databases">
        <title>Chromosome-level genome assembly of the freshwater bivalve Anodonta woodiana.</title>
        <authorList>
            <person name="Chen X."/>
        </authorList>
    </citation>
    <scope>NUCLEOTIDE SEQUENCE [LARGE SCALE GENOMIC DNA]</scope>
    <source>
        <strain evidence="2">MN2024</strain>
        <tissue evidence="2">Gills</tissue>
    </source>
</reference>
<evidence type="ECO:0000313" key="2">
    <source>
        <dbReference type="EMBL" id="KAL3836287.1"/>
    </source>
</evidence>
<dbReference type="AlphaFoldDB" id="A0ABD3TIW1"/>
<dbReference type="Pfam" id="PF06743">
    <property type="entry name" value="FAST_1"/>
    <property type="match status" value="1"/>
</dbReference>
<feature type="domain" description="FAST kinase leucine-rich" evidence="1">
    <location>
        <begin position="395"/>
        <end position="464"/>
    </location>
</feature>